<evidence type="ECO:0000313" key="12">
    <source>
        <dbReference type="Proteomes" id="UP000747542"/>
    </source>
</evidence>
<comment type="subcellular location">
    <subcellularLocation>
        <location evidence="2">Cytoplasm</location>
        <location evidence="2">Cytoskeleton</location>
        <location evidence="2">Spindle</location>
    </subcellularLocation>
    <subcellularLocation>
        <location evidence="1">Nucleus</location>
    </subcellularLocation>
</comment>
<feature type="region of interest" description="Disordered" evidence="8">
    <location>
        <begin position="273"/>
        <end position="293"/>
    </location>
</feature>
<feature type="region of interest" description="Disordered" evidence="8">
    <location>
        <begin position="328"/>
        <end position="358"/>
    </location>
</feature>
<feature type="domain" description="TPX2 C-terminal" evidence="9">
    <location>
        <begin position="590"/>
        <end position="663"/>
    </location>
</feature>
<dbReference type="GO" id="GO:0005874">
    <property type="term" value="C:microtubule"/>
    <property type="evidence" value="ECO:0007669"/>
    <property type="project" value="InterPro"/>
</dbReference>
<feature type="compositionally biased region" description="Polar residues" evidence="8">
    <location>
        <begin position="168"/>
        <end position="186"/>
    </location>
</feature>
<protein>
    <submittedName>
        <fullName evidence="11">Targeting protein for Xklp2-like 2</fullName>
    </submittedName>
</protein>
<dbReference type="Pfam" id="PF12214">
    <property type="entry name" value="TPX2_importin"/>
    <property type="match status" value="1"/>
</dbReference>
<feature type="region of interest" description="Disordered" evidence="8">
    <location>
        <begin position="44"/>
        <end position="143"/>
    </location>
</feature>
<dbReference type="Proteomes" id="UP000747542">
    <property type="component" value="Unassembled WGS sequence"/>
</dbReference>
<feature type="compositionally biased region" description="Basic and acidic residues" evidence="8">
    <location>
        <begin position="72"/>
        <end position="82"/>
    </location>
</feature>
<sequence length="699" mass="78864">MAGADGDLYDFDAPKHFFNLNENDDLEVDESYFDCPRSAEVLRDQQQPVLSALPTTMETPKRLPNSSPAVNKETKKILDKDCPMGVDKQPVSPPQAIPVDTPKELTNSSPTIKSVDKEHLGNNSARKRKSPTHGNHLEDRIPSIGIRQSPRLAAVAKALKRAKAVRTSPGSEGHNSPVKLNSSQPNRVHKSRTYNKPSVPKVHGMKGLSPEDKKDLDSIAIFKNKLSENKKKSGQNCCTVPKEFQFATTTRIKSPATQNEETRAVDFARSLRSSTATAHDKEAPKGPTIPQPFNLTLPRTVKAENHNTFFSLAELNLKFFTKTPQRFRSKRAGSTEDLNLEGKKTRGNSGVTIPRTPKLSACGRTRQMNYLTHEEMEQKAFEEAQKHSFKALPVNKKVFEAPSSSYQVEKKLSTVPEPFDITDSKKPQPPIGFKYQEMRDTLGGSASSLASIPHGGIPCLWNKTSTKVQPFSFDTQDRTRQQRKQQKIQKVLEDEKNLVNFHAQPMPIFENGVCGVPPKKPPTPTRVKPFNLNIDQRGTNKQEQYQRHLEEQAHLDKEQRKFLARPDAVLHKKPFIPEKSKKPLTDISTFTLNTEVRAVDRNEYELQRKRREDEIQAAKREQEEMQAEEQEMLIKRLRQESVHKANPVPKFKPMVIEHGQHPPTVPVSPKFATELRLRSRTRSEANSTMDISSATFAAQ</sequence>
<evidence type="ECO:0000256" key="3">
    <source>
        <dbReference type="ARBA" id="ARBA00005885"/>
    </source>
</evidence>
<dbReference type="EMBL" id="JAHLQT010028706">
    <property type="protein sequence ID" value="KAG7161941.1"/>
    <property type="molecule type" value="Genomic_DNA"/>
</dbReference>
<evidence type="ECO:0000256" key="2">
    <source>
        <dbReference type="ARBA" id="ARBA00004186"/>
    </source>
</evidence>
<gene>
    <name evidence="11" type="primary">Tpx2-L2</name>
    <name evidence="11" type="ORF">Hamer_G019956</name>
</gene>
<dbReference type="OrthoDB" id="1684416at2759"/>
<dbReference type="GO" id="GO:0060236">
    <property type="term" value="P:regulation of mitotic spindle organization"/>
    <property type="evidence" value="ECO:0007669"/>
    <property type="project" value="InterPro"/>
</dbReference>
<name>A0A8J5JQ09_HOMAM</name>
<dbReference type="GO" id="GO:0005634">
    <property type="term" value="C:nucleus"/>
    <property type="evidence" value="ECO:0007669"/>
    <property type="project" value="UniProtKB-SubCell"/>
</dbReference>
<dbReference type="AlphaFoldDB" id="A0A8J5JQ09"/>
<proteinExistence type="inferred from homology"/>
<feature type="domain" description="TPX2 central" evidence="10">
    <location>
        <begin position="351"/>
        <end position="419"/>
    </location>
</feature>
<dbReference type="GO" id="GO:0005819">
    <property type="term" value="C:spindle"/>
    <property type="evidence" value="ECO:0007669"/>
    <property type="project" value="UniProtKB-SubCell"/>
</dbReference>
<feature type="region of interest" description="Disordered" evidence="8">
    <location>
        <begin position="157"/>
        <end position="212"/>
    </location>
</feature>
<feature type="region of interest" description="Disordered" evidence="8">
    <location>
        <begin position="679"/>
        <end position="699"/>
    </location>
</feature>
<evidence type="ECO:0000256" key="1">
    <source>
        <dbReference type="ARBA" id="ARBA00004123"/>
    </source>
</evidence>
<keyword evidence="7" id="KW-0175">Coiled coil</keyword>
<dbReference type="InterPro" id="IPR009675">
    <property type="entry name" value="TPX2_fam"/>
</dbReference>
<feature type="coiled-coil region" evidence="7">
    <location>
        <begin position="601"/>
        <end position="640"/>
    </location>
</feature>
<comment type="similarity">
    <text evidence="3">Belongs to the TPX2 family.</text>
</comment>
<evidence type="ECO:0000259" key="9">
    <source>
        <dbReference type="Pfam" id="PF06886"/>
    </source>
</evidence>
<keyword evidence="4" id="KW-0963">Cytoplasm</keyword>
<keyword evidence="6" id="KW-0539">Nucleus</keyword>
<evidence type="ECO:0000256" key="8">
    <source>
        <dbReference type="SAM" id="MobiDB-lite"/>
    </source>
</evidence>
<accession>A0A8J5JQ09</accession>
<evidence type="ECO:0000256" key="7">
    <source>
        <dbReference type="SAM" id="Coils"/>
    </source>
</evidence>
<dbReference type="InterPro" id="IPR027330">
    <property type="entry name" value="TPX2_central_dom"/>
</dbReference>
<evidence type="ECO:0000313" key="11">
    <source>
        <dbReference type="EMBL" id="KAG7161941.1"/>
    </source>
</evidence>
<evidence type="ECO:0000256" key="6">
    <source>
        <dbReference type="ARBA" id="ARBA00023242"/>
    </source>
</evidence>
<evidence type="ECO:0000256" key="4">
    <source>
        <dbReference type="ARBA" id="ARBA00022490"/>
    </source>
</evidence>
<evidence type="ECO:0000259" key="10">
    <source>
        <dbReference type="Pfam" id="PF12214"/>
    </source>
</evidence>
<dbReference type="PANTHER" id="PTHR14326">
    <property type="entry name" value="TARGETING PROTEIN FOR XKLP2"/>
    <property type="match status" value="1"/>
</dbReference>
<dbReference type="Pfam" id="PF06886">
    <property type="entry name" value="TPX2"/>
    <property type="match status" value="1"/>
</dbReference>
<organism evidence="11 12">
    <name type="scientific">Homarus americanus</name>
    <name type="common">American lobster</name>
    <dbReference type="NCBI Taxonomy" id="6706"/>
    <lineage>
        <taxon>Eukaryota</taxon>
        <taxon>Metazoa</taxon>
        <taxon>Ecdysozoa</taxon>
        <taxon>Arthropoda</taxon>
        <taxon>Crustacea</taxon>
        <taxon>Multicrustacea</taxon>
        <taxon>Malacostraca</taxon>
        <taxon>Eumalacostraca</taxon>
        <taxon>Eucarida</taxon>
        <taxon>Decapoda</taxon>
        <taxon>Pleocyemata</taxon>
        <taxon>Astacidea</taxon>
        <taxon>Nephropoidea</taxon>
        <taxon>Nephropidae</taxon>
        <taxon>Homarus</taxon>
    </lineage>
</organism>
<dbReference type="PANTHER" id="PTHR14326:SF44">
    <property type="entry name" value="TARGETING PROTEIN FOR XKLP2"/>
    <property type="match status" value="1"/>
</dbReference>
<comment type="caution">
    <text evidence="11">The sequence shown here is derived from an EMBL/GenBank/DDBJ whole genome shotgun (WGS) entry which is preliminary data.</text>
</comment>
<dbReference type="InterPro" id="IPR027329">
    <property type="entry name" value="TPX2_C"/>
</dbReference>
<reference evidence="11" key="1">
    <citation type="journal article" date="2021" name="Sci. Adv.">
        <title>The American lobster genome reveals insights on longevity, neural, and immune adaptations.</title>
        <authorList>
            <person name="Polinski J.M."/>
            <person name="Zimin A.V."/>
            <person name="Clark K.F."/>
            <person name="Kohn A.B."/>
            <person name="Sadowski N."/>
            <person name="Timp W."/>
            <person name="Ptitsyn A."/>
            <person name="Khanna P."/>
            <person name="Romanova D.Y."/>
            <person name="Williams P."/>
            <person name="Greenwood S.J."/>
            <person name="Moroz L.L."/>
            <person name="Walt D.R."/>
            <person name="Bodnar A.G."/>
        </authorList>
    </citation>
    <scope>NUCLEOTIDE SEQUENCE</scope>
    <source>
        <strain evidence="11">GMGI-L3</strain>
    </source>
</reference>
<feature type="compositionally biased region" description="Polar residues" evidence="8">
    <location>
        <begin position="44"/>
        <end position="69"/>
    </location>
</feature>
<keyword evidence="5" id="KW-0206">Cytoskeleton</keyword>
<evidence type="ECO:0000256" key="5">
    <source>
        <dbReference type="ARBA" id="ARBA00023212"/>
    </source>
</evidence>
<keyword evidence="12" id="KW-1185">Reference proteome</keyword>
<feature type="compositionally biased region" description="Polar residues" evidence="8">
    <location>
        <begin position="684"/>
        <end position="699"/>
    </location>
</feature>